<protein>
    <submittedName>
        <fullName evidence="2">Uncharacterized protein</fullName>
    </submittedName>
</protein>
<dbReference type="AlphaFoldDB" id="A0A814NYN4"/>
<feature type="region of interest" description="Disordered" evidence="1">
    <location>
        <begin position="56"/>
        <end position="77"/>
    </location>
</feature>
<evidence type="ECO:0000313" key="3">
    <source>
        <dbReference type="Proteomes" id="UP000663864"/>
    </source>
</evidence>
<accession>A0A814NYN4</accession>
<comment type="caution">
    <text evidence="2">The sequence shown here is derived from an EMBL/GenBank/DDBJ whole genome shotgun (WGS) entry which is preliminary data.</text>
</comment>
<proteinExistence type="predicted"/>
<dbReference type="EMBL" id="CAJNOT010000876">
    <property type="protein sequence ID" value="CAF1100320.1"/>
    <property type="molecule type" value="Genomic_DNA"/>
</dbReference>
<feature type="compositionally biased region" description="Polar residues" evidence="1">
    <location>
        <begin position="59"/>
        <end position="77"/>
    </location>
</feature>
<sequence>MIDLIQINNYTTFIHSNQNSNMLLYNRNTNNQLNRSLSADVSSICSSHRQRHRSSSESDIFSSLRVTPGSTSDQESSISSKRIAASLLFQRLIKRCKSSMKIAESTLEKAANKIFQEDQEVEIQWQKTFDFFMNERQCNNSERIENEIYECFNVLINDERRIMIGLDSISSLKDLLIASMRICTEPNFKLEIRIEFGGTPDLLTLRTPSYAIAGIYLLERLLQLREKFTLNQSHSAAVKVNNIDQVIGKQHANEMLLYIKMYIDHYHSNLSNFVQYEMDHLNTYQDKLLERIIEHYKFDYHDEQIKQELINQAISRGSNEQGSIRYTSMHLIIFKDIIDKNSSQSLFYLLDKNENNIQDNELICLYDGIITIGGPVEVRFNKVRHEVRQAFIKKSKKNNEENYHFPLSIRMLSKAGHTPVYYHNKSGEITVDQILKDPIIDLDLINTTYKDIKLDISILKEDIGISLLKSVWNHIPCLDKYNISTWENIVLTLTNLCLKVWQIHARNNNSQCQCLVKDQQAIDQICEHYHLLNDLNDDGRLIINGILNVLEKRFRFPFGQITERRRLNTLNSDNNTQIKITNKLDEILNQILINFIQTKFSSIT</sequence>
<name>A0A814NYN4_9BILA</name>
<dbReference type="Proteomes" id="UP000663864">
    <property type="component" value="Unassembled WGS sequence"/>
</dbReference>
<reference evidence="2" key="1">
    <citation type="submission" date="2021-02" db="EMBL/GenBank/DDBJ databases">
        <authorList>
            <person name="Nowell W R."/>
        </authorList>
    </citation>
    <scope>NUCLEOTIDE SEQUENCE</scope>
</reference>
<gene>
    <name evidence="2" type="ORF">ZHD862_LOCUS17561</name>
</gene>
<evidence type="ECO:0000313" key="2">
    <source>
        <dbReference type="EMBL" id="CAF1100320.1"/>
    </source>
</evidence>
<organism evidence="2 3">
    <name type="scientific">Rotaria sordida</name>
    <dbReference type="NCBI Taxonomy" id="392033"/>
    <lineage>
        <taxon>Eukaryota</taxon>
        <taxon>Metazoa</taxon>
        <taxon>Spiralia</taxon>
        <taxon>Gnathifera</taxon>
        <taxon>Rotifera</taxon>
        <taxon>Eurotatoria</taxon>
        <taxon>Bdelloidea</taxon>
        <taxon>Philodinida</taxon>
        <taxon>Philodinidae</taxon>
        <taxon>Rotaria</taxon>
    </lineage>
</organism>
<evidence type="ECO:0000256" key="1">
    <source>
        <dbReference type="SAM" id="MobiDB-lite"/>
    </source>
</evidence>